<feature type="region of interest" description="Disordered" evidence="1">
    <location>
        <begin position="117"/>
        <end position="136"/>
    </location>
</feature>
<proteinExistence type="predicted"/>
<organism evidence="2 3">
    <name type="scientific">Strongyloides papillosus</name>
    <name type="common">Intestinal threadworm</name>
    <dbReference type="NCBI Taxonomy" id="174720"/>
    <lineage>
        <taxon>Eukaryota</taxon>
        <taxon>Metazoa</taxon>
        <taxon>Ecdysozoa</taxon>
        <taxon>Nematoda</taxon>
        <taxon>Chromadorea</taxon>
        <taxon>Rhabditida</taxon>
        <taxon>Tylenchina</taxon>
        <taxon>Panagrolaimomorpha</taxon>
        <taxon>Strongyloidoidea</taxon>
        <taxon>Strongyloididae</taxon>
        <taxon>Strongyloides</taxon>
    </lineage>
</organism>
<reference evidence="3" key="1">
    <citation type="submission" date="2017-02" db="UniProtKB">
        <authorList>
            <consortium name="WormBaseParasite"/>
        </authorList>
    </citation>
    <scope>IDENTIFICATION</scope>
</reference>
<evidence type="ECO:0000256" key="1">
    <source>
        <dbReference type="SAM" id="MobiDB-lite"/>
    </source>
</evidence>
<keyword evidence="2" id="KW-1185">Reference proteome</keyword>
<accession>A0A0N5C951</accession>
<name>A0A0N5C951_STREA</name>
<dbReference type="AlphaFoldDB" id="A0A0N5C951"/>
<dbReference type="Proteomes" id="UP000046392">
    <property type="component" value="Unplaced"/>
</dbReference>
<evidence type="ECO:0000313" key="2">
    <source>
        <dbReference type="Proteomes" id="UP000046392"/>
    </source>
</evidence>
<sequence length="166" mass="19347">MVLAKGQSALRKVENEKEGSAPFKILSHIPECVAVQKRLEELKEQQKYLQSILSRGDNKIKIPKTPNEGGTGVSTVLLVKQDNSLRRADMKKRNIWKENAEKAKRGQEIKTKQVDEIRRSEEQKREEILREKKERELEEEETDTVWDRTIVDKSYGEIEIVYETPK</sequence>
<dbReference type="WBParaSite" id="SPAL_0001443400.1">
    <property type="protein sequence ID" value="SPAL_0001443400.1"/>
    <property type="gene ID" value="SPAL_0001443400"/>
</dbReference>
<evidence type="ECO:0000313" key="3">
    <source>
        <dbReference type="WBParaSite" id="SPAL_0001443400.1"/>
    </source>
</evidence>
<protein>
    <submittedName>
        <fullName evidence="3">Coiled-coil domain-containing protein 25</fullName>
    </submittedName>
</protein>